<dbReference type="InterPro" id="IPR044894">
    <property type="entry name" value="TubC_N_sf"/>
</dbReference>
<organism evidence="7 8">
    <name type="scientific">Pendulispora rubella</name>
    <dbReference type="NCBI Taxonomy" id="2741070"/>
    <lineage>
        <taxon>Bacteria</taxon>
        <taxon>Pseudomonadati</taxon>
        <taxon>Myxococcota</taxon>
        <taxon>Myxococcia</taxon>
        <taxon>Myxococcales</taxon>
        <taxon>Sorangiineae</taxon>
        <taxon>Pendulisporaceae</taxon>
        <taxon>Pendulispora</taxon>
    </lineage>
</organism>
<evidence type="ECO:0000259" key="6">
    <source>
        <dbReference type="Pfam" id="PF18563"/>
    </source>
</evidence>
<dbReference type="InterPro" id="IPR004839">
    <property type="entry name" value="Aminotransferase_I/II_large"/>
</dbReference>
<evidence type="ECO:0000313" key="8">
    <source>
        <dbReference type="Proteomes" id="UP001374803"/>
    </source>
</evidence>
<name>A0ABZ2KYJ9_9BACT</name>
<dbReference type="GO" id="GO:0008483">
    <property type="term" value="F:transaminase activity"/>
    <property type="evidence" value="ECO:0007669"/>
    <property type="project" value="UniProtKB-KW"/>
</dbReference>
<dbReference type="PROSITE" id="PS00599">
    <property type="entry name" value="AA_TRANSFER_CLASS_2"/>
    <property type="match status" value="1"/>
</dbReference>
<evidence type="ECO:0000256" key="2">
    <source>
        <dbReference type="ARBA" id="ARBA00022679"/>
    </source>
</evidence>
<dbReference type="SUPFAM" id="SSF53383">
    <property type="entry name" value="PLP-dependent transferases"/>
    <property type="match status" value="1"/>
</dbReference>
<dbReference type="Gene3D" id="3.90.1150.10">
    <property type="entry name" value="Aspartate Aminotransferase, domain 1"/>
    <property type="match status" value="1"/>
</dbReference>
<comment type="cofactor">
    <cofactor evidence="1 4">
        <name>pyridoxal 5'-phosphate</name>
        <dbReference type="ChEBI" id="CHEBI:597326"/>
    </cofactor>
</comment>
<feature type="domain" description="Aminotransferase class I/classII large" evidence="5">
    <location>
        <begin position="132"/>
        <end position="475"/>
    </location>
</feature>
<dbReference type="InterPro" id="IPR001917">
    <property type="entry name" value="Aminotrans_II_pyridoxalP_BS"/>
</dbReference>
<dbReference type="InterPro" id="IPR015422">
    <property type="entry name" value="PyrdxlP-dep_Trfase_small"/>
</dbReference>
<dbReference type="Gene3D" id="3.40.640.10">
    <property type="entry name" value="Type I PLP-dependent aspartate aminotransferase-like (Major domain)"/>
    <property type="match status" value="1"/>
</dbReference>
<dbReference type="RefSeq" id="WP_394833377.1">
    <property type="nucleotide sequence ID" value="NZ_CP089929.1"/>
</dbReference>
<dbReference type="Gene3D" id="1.10.10.1830">
    <property type="entry name" value="Non-ribosomal peptide synthase, adenylation domain"/>
    <property type="match status" value="1"/>
</dbReference>
<evidence type="ECO:0000256" key="3">
    <source>
        <dbReference type="ARBA" id="ARBA00022898"/>
    </source>
</evidence>
<evidence type="ECO:0000256" key="4">
    <source>
        <dbReference type="RuleBase" id="RU003693"/>
    </source>
</evidence>
<proteinExistence type="inferred from homology"/>
<evidence type="ECO:0000313" key="7">
    <source>
        <dbReference type="EMBL" id="WXB03743.1"/>
    </source>
</evidence>
<dbReference type="PANTHER" id="PTHR13693">
    <property type="entry name" value="CLASS II AMINOTRANSFERASE/8-AMINO-7-OXONONANOATE SYNTHASE"/>
    <property type="match status" value="1"/>
</dbReference>
<sequence>MTIDELLEELSRRGITLALDGSQWRMRAPHGALTEALKAAIAEHKAQLVAMLPSAAPEATAKDTPASAHWSELTFEQFMTRGVREFAEAEELQRWREAMQKEGLEAMFDRPHLSAPGPSVDVPQSDGSVTRCVSFTSYNYLGFATHPVVIQGAKDALDRYGLGALSSPVLGGTLGVHGELERGIVEFLGQPGYGVSLFPSGYGANTGAISALLNENQYLVCDRKVHMSVLEGGKLSGAKVRFFAHNDARDLERVLAGIDAHRHRVIVAMDGVHSVSGAFGRVDEISEVTKRCGAYLLVDEAHSMLLTGPGGRGVAAAQGVLDRVDLLVMTMSKSFGGIGGAVYARTDLANYINWFARCRMFSCALNPGVVGGLAKVPALAGGPEGEARRKRLMRNAKTLRALLCDHLVIGDAESWVIPVYIGSHEKISHLGDWLRRHGLEVGAVSYPAVPKDASCLRLFVTSEHTDEQFEFAANVLISAAKRFDFLRGRRPSTRRNEPAEAYAG</sequence>
<feature type="domain" description="TubC N-terminal docking" evidence="6">
    <location>
        <begin position="3"/>
        <end position="52"/>
    </location>
</feature>
<evidence type="ECO:0000259" key="5">
    <source>
        <dbReference type="Pfam" id="PF00155"/>
    </source>
</evidence>
<dbReference type="Pfam" id="PF18563">
    <property type="entry name" value="TubC_N"/>
    <property type="match status" value="1"/>
</dbReference>
<protein>
    <submittedName>
        <fullName evidence="7">Aminotransferase class I/II-fold pyridoxal phosphate-dependent enzyme</fullName>
    </submittedName>
</protein>
<dbReference type="InterPro" id="IPR015421">
    <property type="entry name" value="PyrdxlP-dep_Trfase_major"/>
</dbReference>
<dbReference type="InterPro" id="IPR050087">
    <property type="entry name" value="AON_synthase_class-II"/>
</dbReference>
<keyword evidence="7" id="KW-0032">Aminotransferase</keyword>
<evidence type="ECO:0000256" key="1">
    <source>
        <dbReference type="ARBA" id="ARBA00001933"/>
    </source>
</evidence>
<reference evidence="7" key="1">
    <citation type="submission" date="2021-12" db="EMBL/GenBank/DDBJ databases">
        <title>Discovery of the Pendulisporaceae a myxobacterial family with distinct sporulation behavior and unique specialized metabolism.</title>
        <authorList>
            <person name="Garcia R."/>
            <person name="Popoff A."/>
            <person name="Bader C.D."/>
            <person name="Loehr J."/>
            <person name="Walesch S."/>
            <person name="Walt C."/>
            <person name="Boldt J."/>
            <person name="Bunk B."/>
            <person name="Haeckl F.J.F.P.J."/>
            <person name="Gunesch A.P."/>
            <person name="Birkelbach J."/>
            <person name="Nuebel U."/>
            <person name="Pietschmann T."/>
            <person name="Bach T."/>
            <person name="Mueller R."/>
        </authorList>
    </citation>
    <scope>NUCLEOTIDE SEQUENCE</scope>
    <source>
        <strain evidence="7">MSr11367</strain>
    </source>
</reference>
<comment type="similarity">
    <text evidence="4">Belongs to the class-II pyridoxal-phosphate-dependent aminotransferase family.</text>
</comment>
<gene>
    <name evidence="7" type="ORF">LVJ94_43415</name>
</gene>
<keyword evidence="3 4" id="KW-0663">Pyridoxal phosphate</keyword>
<dbReference type="Pfam" id="PF00155">
    <property type="entry name" value="Aminotran_1_2"/>
    <property type="match status" value="1"/>
</dbReference>
<dbReference type="InterPro" id="IPR041464">
    <property type="entry name" value="TubC_N"/>
</dbReference>
<dbReference type="Proteomes" id="UP001374803">
    <property type="component" value="Chromosome"/>
</dbReference>
<keyword evidence="8" id="KW-1185">Reference proteome</keyword>
<accession>A0ABZ2KYJ9</accession>
<keyword evidence="2" id="KW-0808">Transferase</keyword>
<dbReference type="InterPro" id="IPR015424">
    <property type="entry name" value="PyrdxlP-dep_Trfase"/>
</dbReference>
<dbReference type="EMBL" id="CP089983">
    <property type="protein sequence ID" value="WXB03743.1"/>
    <property type="molecule type" value="Genomic_DNA"/>
</dbReference>